<dbReference type="CDD" id="cd06530">
    <property type="entry name" value="S26_SPase_I"/>
    <property type="match status" value="1"/>
</dbReference>
<proteinExistence type="inferred from homology"/>
<keyword evidence="7" id="KW-0645">Protease</keyword>
<evidence type="ECO:0000256" key="6">
    <source>
        <dbReference type="PIRSR" id="PIRSR600223-1"/>
    </source>
</evidence>
<dbReference type="GO" id="GO:0009003">
    <property type="term" value="F:signal peptidase activity"/>
    <property type="evidence" value="ECO:0007669"/>
    <property type="project" value="UniProtKB-EC"/>
</dbReference>
<dbReference type="PROSITE" id="PS00760">
    <property type="entry name" value="SPASE_I_2"/>
    <property type="match status" value="1"/>
</dbReference>
<evidence type="ECO:0000256" key="4">
    <source>
        <dbReference type="ARBA" id="ARBA00019232"/>
    </source>
</evidence>
<keyword evidence="10" id="KW-1185">Reference proteome</keyword>
<dbReference type="SUPFAM" id="SSF51306">
    <property type="entry name" value="LexA/Signal peptidase"/>
    <property type="match status" value="1"/>
</dbReference>
<keyword evidence="5 7" id="KW-0378">Hydrolase</keyword>
<protein>
    <recommendedName>
        <fullName evidence="4 7">Signal peptidase I</fullName>
        <ecNumber evidence="3 7">3.4.21.89</ecNumber>
    </recommendedName>
</protein>
<comment type="catalytic activity">
    <reaction evidence="1 7">
        <text>Cleavage of hydrophobic, N-terminal signal or leader sequences from secreted and periplasmic proteins.</text>
        <dbReference type="EC" id="3.4.21.89"/>
    </reaction>
</comment>
<evidence type="ECO:0000256" key="5">
    <source>
        <dbReference type="ARBA" id="ARBA00022801"/>
    </source>
</evidence>
<dbReference type="GO" id="GO:0004252">
    <property type="term" value="F:serine-type endopeptidase activity"/>
    <property type="evidence" value="ECO:0007669"/>
    <property type="project" value="InterPro"/>
</dbReference>
<evidence type="ECO:0000256" key="3">
    <source>
        <dbReference type="ARBA" id="ARBA00013208"/>
    </source>
</evidence>
<sequence>MNNAPRRPLYAVLMSLILPGFGQLYNGEVNKAIWLFLAFSLLSIPGVVLIALYLPSAWMMPMLVLGLILTLSVWVYGLWDAWRGARARSTYVRAPWQVSSVYVLVFILCDILAVPLLTGYVRAHQVEAFTVPSASMMPTIEPHDFIFADKRYNCPGCHTAVQRGDIAVFVYPNNRTRYYIKRIIGLPGDRVQIKGQAVTVNGQPLTVRTQTEQQMTRVTEAEGQRHWQVEWQDASPATDIDTTVPPGQVYVLGDNRSAATDSRTFGTVPLRDVVGKARQIWFSWGEGGVRWSRLGQVLD</sequence>
<dbReference type="GO" id="GO:0006465">
    <property type="term" value="P:signal peptide processing"/>
    <property type="evidence" value="ECO:0007669"/>
    <property type="project" value="InterPro"/>
</dbReference>
<keyword evidence="7" id="KW-1133">Transmembrane helix</keyword>
<evidence type="ECO:0000256" key="7">
    <source>
        <dbReference type="RuleBase" id="RU362042"/>
    </source>
</evidence>
<dbReference type="RefSeq" id="WP_066098852.1">
    <property type="nucleotide sequence ID" value="NZ_CP016027.1"/>
</dbReference>
<dbReference type="Proteomes" id="UP000078596">
    <property type="component" value="Chromosome"/>
</dbReference>
<feature type="domain" description="Peptidase S26" evidence="8">
    <location>
        <begin position="112"/>
        <end position="281"/>
    </location>
</feature>
<keyword evidence="7" id="KW-0472">Membrane</keyword>
<evidence type="ECO:0000256" key="2">
    <source>
        <dbReference type="ARBA" id="ARBA00009370"/>
    </source>
</evidence>
<dbReference type="NCBIfam" id="TIGR02227">
    <property type="entry name" value="sigpep_I_bact"/>
    <property type="match status" value="1"/>
</dbReference>
<dbReference type="InterPro" id="IPR019757">
    <property type="entry name" value="Pept_S26A_signal_pept_1_Lys-AS"/>
</dbReference>
<dbReference type="GO" id="GO:0016020">
    <property type="term" value="C:membrane"/>
    <property type="evidence" value="ECO:0007669"/>
    <property type="project" value="UniProtKB-SubCell"/>
</dbReference>
<dbReference type="PANTHER" id="PTHR43390:SF1">
    <property type="entry name" value="CHLOROPLAST PROCESSING PEPTIDASE"/>
    <property type="match status" value="1"/>
</dbReference>
<dbReference type="OrthoDB" id="9815782at2"/>
<dbReference type="EC" id="3.4.21.89" evidence="3 7"/>
<gene>
    <name evidence="9" type="ORF">A9404_03895</name>
</gene>
<name>A0A191ZFH2_9GAMM</name>
<organism evidence="9 10">
    <name type="scientific">Halothiobacillus diazotrophicus</name>
    <dbReference type="NCBI Taxonomy" id="1860122"/>
    <lineage>
        <taxon>Bacteria</taxon>
        <taxon>Pseudomonadati</taxon>
        <taxon>Pseudomonadota</taxon>
        <taxon>Gammaproteobacteria</taxon>
        <taxon>Chromatiales</taxon>
        <taxon>Halothiobacillaceae</taxon>
        <taxon>Halothiobacillus</taxon>
    </lineage>
</organism>
<feature type="active site" evidence="6">
    <location>
        <position position="181"/>
    </location>
</feature>
<feature type="transmembrane region" description="Helical" evidence="7">
    <location>
        <begin position="61"/>
        <end position="79"/>
    </location>
</feature>
<feature type="transmembrane region" description="Helical" evidence="7">
    <location>
        <begin position="99"/>
        <end position="121"/>
    </location>
</feature>
<comment type="subcellular location">
    <subcellularLocation>
        <location evidence="7">Membrane</location>
        <topology evidence="7">Multi-pass membrane protein</topology>
    </subcellularLocation>
</comment>
<dbReference type="EMBL" id="CP016027">
    <property type="protein sequence ID" value="ANJ66634.1"/>
    <property type="molecule type" value="Genomic_DNA"/>
</dbReference>
<dbReference type="STRING" id="1860122.A9404_03895"/>
<evidence type="ECO:0000313" key="10">
    <source>
        <dbReference type="Proteomes" id="UP000078596"/>
    </source>
</evidence>
<feature type="active site" evidence="6">
    <location>
        <position position="135"/>
    </location>
</feature>
<evidence type="ECO:0000313" key="9">
    <source>
        <dbReference type="EMBL" id="ANJ66634.1"/>
    </source>
</evidence>
<evidence type="ECO:0000256" key="1">
    <source>
        <dbReference type="ARBA" id="ARBA00000677"/>
    </source>
</evidence>
<dbReference type="InterPro" id="IPR000223">
    <property type="entry name" value="Pept_S26A_signal_pept_1"/>
</dbReference>
<feature type="transmembrane region" description="Helical" evidence="7">
    <location>
        <begin position="32"/>
        <end position="54"/>
    </location>
</feature>
<keyword evidence="7" id="KW-0812">Transmembrane</keyword>
<dbReference type="Pfam" id="PF10502">
    <property type="entry name" value="Peptidase_S26"/>
    <property type="match status" value="1"/>
</dbReference>
<dbReference type="InterPro" id="IPR019533">
    <property type="entry name" value="Peptidase_S26"/>
</dbReference>
<dbReference type="InterPro" id="IPR036286">
    <property type="entry name" value="LexA/Signal_pep-like_sf"/>
</dbReference>
<dbReference type="AlphaFoldDB" id="A0A191ZFH2"/>
<dbReference type="PRINTS" id="PR00727">
    <property type="entry name" value="LEADERPTASE"/>
</dbReference>
<evidence type="ECO:0000259" key="8">
    <source>
        <dbReference type="Pfam" id="PF10502"/>
    </source>
</evidence>
<reference evidence="9 10" key="1">
    <citation type="submission" date="2016-06" db="EMBL/GenBank/DDBJ databases">
        <title>Insight into the functional genes involving in sulfur oxidation in Pearl River water.</title>
        <authorList>
            <person name="Luo J."/>
            <person name="Tan X."/>
            <person name="Lin W."/>
        </authorList>
    </citation>
    <scope>NUCLEOTIDE SEQUENCE [LARGE SCALE GENOMIC DNA]</scope>
    <source>
        <strain evidence="9 10">LS2</strain>
    </source>
</reference>
<comment type="similarity">
    <text evidence="2 7">Belongs to the peptidase S26 family.</text>
</comment>
<accession>A0A191ZFH2</accession>
<dbReference type="Gene3D" id="2.10.109.10">
    <property type="entry name" value="Umud Fragment, subunit A"/>
    <property type="match status" value="1"/>
</dbReference>
<dbReference type="PANTHER" id="PTHR43390">
    <property type="entry name" value="SIGNAL PEPTIDASE I"/>
    <property type="match status" value="1"/>
</dbReference>
<dbReference type="KEGG" id="haz:A9404_03895"/>